<sequence>MVDQPQQADPRSFVRRRAVPLLAAATLASVFVAAYFAGQTHALRQANLNASTAGSPSDLSSPSSPTLPPGWKLPTLEATASASSEKFSMATGFVSDRAEGLFVLDHNSGLLQCSVMYPRLGQFLGLFVVNVHDALGTGKGAEYMMMTGMVDMPSSNNNPLASSVVYVLNTTTGIYACYYIPFNRTMMNANKPQQGNLVLLATGSADPVVDRDAIR</sequence>
<keyword evidence="2" id="KW-1133">Transmembrane helix</keyword>
<accession>A0A518HWF1</accession>
<proteinExistence type="predicted"/>
<name>A0A518HWF1_9BACT</name>
<feature type="compositionally biased region" description="Low complexity" evidence="1">
    <location>
        <begin position="50"/>
        <end position="64"/>
    </location>
</feature>
<dbReference type="KEGG" id="snep:Enr13x_50500"/>
<keyword evidence="2" id="KW-0812">Transmembrane</keyword>
<evidence type="ECO:0000313" key="3">
    <source>
        <dbReference type="EMBL" id="QDV45176.1"/>
    </source>
</evidence>
<evidence type="ECO:0000256" key="1">
    <source>
        <dbReference type="SAM" id="MobiDB-lite"/>
    </source>
</evidence>
<keyword evidence="4" id="KW-1185">Reference proteome</keyword>
<gene>
    <name evidence="3" type="ORF">Enr13x_50500</name>
</gene>
<dbReference type="AlphaFoldDB" id="A0A518HWF1"/>
<dbReference type="OrthoDB" id="213867at2"/>
<keyword evidence="2" id="KW-0472">Membrane</keyword>
<protein>
    <submittedName>
        <fullName evidence="3">Uncharacterized protein</fullName>
    </submittedName>
</protein>
<dbReference type="Proteomes" id="UP000319004">
    <property type="component" value="Chromosome"/>
</dbReference>
<evidence type="ECO:0000256" key="2">
    <source>
        <dbReference type="SAM" id="Phobius"/>
    </source>
</evidence>
<feature type="transmembrane region" description="Helical" evidence="2">
    <location>
        <begin position="21"/>
        <end position="38"/>
    </location>
</feature>
<feature type="region of interest" description="Disordered" evidence="1">
    <location>
        <begin position="50"/>
        <end position="74"/>
    </location>
</feature>
<dbReference type="RefSeq" id="WP_145389380.1">
    <property type="nucleotide sequence ID" value="NZ_CP037423.1"/>
</dbReference>
<reference evidence="3 4" key="1">
    <citation type="submission" date="2019-03" db="EMBL/GenBank/DDBJ databases">
        <title>Deep-cultivation of Planctomycetes and their phenomic and genomic characterization uncovers novel biology.</title>
        <authorList>
            <person name="Wiegand S."/>
            <person name="Jogler M."/>
            <person name="Boedeker C."/>
            <person name="Pinto D."/>
            <person name="Vollmers J."/>
            <person name="Rivas-Marin E."/>
            <person name="Kohn T."/>
            <person name="Peeters S.H."/>
            <person name="Heuer A."/>
            <person name="Rast P."/>
            <person name="Oberbeckmann S."/>
            <person name="Bunk B."/>
            <person name="Jeske O."/>
            <person name="Meyerdierks A."/>
            <person name="Storesund J.E."/>
            <person name="Kallscheuer N."/>
            <person name="Luecker S."/>
            <person name="Lage O.M."/>
            <person name="Pohl T."/>
            <person name="Merkel B.J."/>
            <person name="Hornburger P."/>
            <person name="Mueller R.-W."/>
            <person name="Bruemmer F."/>
            <person name="Labrenz M."/>
            <person name="Spormann A.M."/>
            <person name="Op den Camp H."/>
            <person name="Overmann J."/>
            <person name="Amann R."/>
            <person name="Jetten M.S.M."/>
            <person name="Mascher T."/>
            <person name="Medema M.H."/>
            <person name="Devos D.P."/>
            <person name="Kaster A.-K."/>
            <person name="Ovreas L."/>
            <person name="Rohde M."/>
            <person name="Galperin M.Y."/>
            <person name="Jogler C."/>
        </authorList>
    </citation>
    <scope>NUCLEOTIDE SEQUENCE [LARGE SCALE GENOMIC DNA]</scope>
    <source>
        <strain evidence="3 4">Enr13</strain>
    </source>
</reference>
<dbReference type="EMBL" id="CP037423">
    <property type="protein sequence ID" value="QDV45176.1"/>
    <property type="molecule type" value="Genomic_DNA"/>
</dbReference>
<evidence type="ECO:0000313" key="4">
    <source>
        <dbReference type="Proteomes" id="UP000319004"/>
    </source>
</evidence>
<organism evidence="3 4">
    <name type="scientific">Stieleria neptunia</name>
    <dbReference type="NCBI Taxonomy" id="2527979"/>
    <lineage>
        <taxon>Bacteria</taxon>
        <taxon>Pseudomonadati</taxon>
        <taxon>Planctomycetota</taxon>
        <taxon>Planctomycetia</taxon>
        <taxon>Pirellulales</taxon>
        <taxon>Pirellulaceae</taxon>
        <taxon>Stieleria</taxon>
    </lineage>
</organism>